<reference evidence="1 2" key="1">
    <citation type="submission" date="2018-07" db="EMBL/GenBank/DDBJ databases">
        <title>Chitinophaga K2CV101002-2 sp. nov., isolated from a monsoon evergreen broad-leaved forest soil.</title>
        <authorList>
            <person name="Lv Y."/>
        </authorList>
    </citation>
    <scope>NUCLEOTIDE SEQUENCE [LARGE SCALE GENOMIC DNA]</scope>
    <source>
        <strain evidence="1 2">GDMCC 1.1288</strain>
    </source>
</reference>
<dbReference type="EMBL" id="QPMM01000001">
    <property type="protein sequence ID" value="RFS26339.1"/>
    <property type="molecule type" value="Genomic_DNA"/>
</dbReference>
<gene>
    <name evidence="1" type="ORF">DVR12_00695</name>
</gene>
<sequence length="128" mass="14446">MSGEAVLKKLYFIKAANALIVNAPAEYLDMIGEVTYDKEPEKTKKGQYDFVQVFAIEQDELVALLKKVAPYAKPDCFFWACYPKGGKLKSNIKRESVWAAFETIQLDVVSSVSINDTWTALRARPFKS</sequence>
<organism evidence="1 2">
    <name type="scientific">Chitinophaga silvatica</name>
    <dbReference type="NCBI Taxonomy" id="2282649"/>
    <lineage>
        <taxon>Bacteria</taxon>
        <taxon>Pseudomonadati</taxon>
        <taxon>Bacteroidota</taxon>
        <taxon>Chitinophagia</taxon>
        <taxon>Chitinophagales</taxon>
        <taxon>Chitinophagaceae</taxon>
        <taxon>Chitinophaga</taxon>
    </lineage>
</organism>
<dbReference type="RefSeq" id="WP_116973531.1">
    <property type="nucleotide sequence ID" value="NZ_QPMM01000001.1"/>
</dbReference>
<keyword evidence="2" id="KW-1185">Reference proteome</keyword>
<evidence type="ECO:0008006" key="3">
    <source>
        <dbReference type="Google" id="ProtNLM"/>
    </source>
</evidence>
<comment type="caution">
    <text evidence="1">The sequence shown here is derived from an EMBL/GenBank/DDBJ whole genome shotgun (WGS) entry which is preliminary data.</text>
</comment>
<evidence type="ECO:0000313" key="1">
    <source>
        <dbReference type="EMBL" id="RFS26339.1"/>
    </source>
</evidence>
<evidence type="ECO:0000313" key="2">
    <source>
        <dbReference type="Proteomes" id="UP000260644"/>
    </source>
</evidence>
<protein>
    <recommendedName>
        <fullName evidence="3">DUF3052 domain-containing protein</fullName>
    </recommendedName>
</protein>
<accession>A0A3E1YG33</accession>
<dbReference type="OrthoDB" id="9800461at2"/>
<dbReference type="AlphaFoldDB" id="A0A3E1YG33"/>
<dbReference type="Proteomes" id="UP000260644">
    <property type="component" value="Unassembled WGS sequence"/>
</dbReference>
<proteinExistence type="predicted"/>
<name>A0A3E1YG33_9BACT</name>